<keyword evidence="4" id="KW-0732">Signal</keyword>
<comment type="caution">
    <text evidence="6">The sequence shown here is derived from an EMBL/GenBank/DDBJ whole genome shotgun (WGS) entry which is preliminary data.</text>
</comment>
<evidence type="ECO:0000256" key="1">
    <source>
        <dbReference type="ARBA" id="ARBA00009175"/>
    </source>
</evidence>
<name>A0A6N7R584_9BACI</name>
<feature type="binding site" evidence="5">
    <location>
        <position position="182"/>
    </location>
    <ligand>
        <name>molybdate</name>
        <dbReference type="ChEBI" id="CHEBI:36264"/>
    </ligand>
</feature>
<sequence>MNMKRILYILLALTLITACQQEKEEITISAAASLTDALQEIVHQFEGENPHITVSLNLGGSGSLSQQIIQGAPADIFFSASVPHFERVLQEGLIEEESAHALLANQLVWIQPQNVQLATTVESFDQMAIGTPETVPAGNYAKQALVAQGIYKEIEEQLIFTKDVRQVVQYVESNNVDAGIVYQTDAMISDKVQINETLPVGEHEPIIYPVGIIKDSQAVEAFYNYLQSAAALEIFQQYGFQEIDGDADGSIFSTD</sequence>
<dbReference type="NCBIfam" id="TIGR01256">
    <property type="entry name" value="modA"/>
    <property type="match status" value="1"/>
</dbReference>
<dbReference type="PANTHER" id="PTHR30632:SF0">
    <property type="entry name" value="SULFATE-BINDING PROTEIN"/>
    <property type="match status" value="1"/>
</dbReference>
<keyword evidence="7" id="KW-1185">Reference proteome</keyword>
<evidence type="ECO:0000313" key="7">
    <source>
        <dbReference type="Proteomes" id="UP000435187"/>
    </source>
</evidence>
<evidence type="ECO:0000256" key="5">
    <source>
        <dbReference type="PIRSR" id="PIRSR004846-1"/>
    </source>
</evidence>
<dbReference type="GO" id="GO:1901359">
    <property type="term" value="F:tungstate binding"/>
    <property type="evidence" value="ECO:0007669"/>
    <property type="project" value="UniProtKB-ARBA"/>
</dbReference>
<proteinExistence type="inferred from homology"/>
<dbReference type="Proteomes" id="UP000435187">
    <property type="component" value="Unassembled WGS sequence"/>
</dbReference>
<protein>
    <submittedName>
        <fullName evidence="6">Molybdate ABC transporter substrate-binding protein</fullName>
    </submittedName>
</protein>
<dbReference type="GO" id="GO:0015689">
    <property type="term" value="P:molybdate ion transport"/>
    <property type="evidence" value="ECO:0007669"/>
    <property type="project" value="InterPro"/>
</dbReference>
<organism evidence="6 7">
    <name type="scientific">Gracilibacillus thailandensis</name>
    <dbReference type="NCBI Taxonomy" id="563735"/>
    <lineage>
        <taxon>Bacteria</taxon>
        <taxon>Bacillati</taxon>
        <taxon>Bacillota</taxon>
        <taxon>Bacilli</taxon>
        <taxon>Bacillales</taxon>
        <taxon>Bacillaceae</taxon>
        <taxon>Gracilibacillus</taxon>
    </lineage>
</organism>
<feature type="binding site" evidence="5">
    <location>
        <position position="164"/>
    </location>
    <ligand>
        <name>molybdate</name>
        <dbReference type="ChEBI" id="CHEBI:36264"/>
    </ligand>
</feature>
<evidence type="ECO:0000256" key="4">
    <source>
        <dbReference type="ARBA" id="ARBA00022729"/>
    </source>
</evidence>
<keyword evidence="3 5" id="KW-0479">Metal-binding</keyword>
<dbReference type="Pfam" id="PF13531">
    <property type="entry name" value="SBP_bac_11"/>
    <property type="match status" value="1"/>
</dbReference>
<dbReference type="RefSeq" id="WP_153836852.1">
    <property type="nucleotide sequence ID" value="NZ_JBHUMW010000023.1"/>
</dbReference>
<evidence type="ECO:0000313" key="6">
    <source>
        <dbReference type="EMBL" id="MRI68365.1"/>
    </source>
</evidence>
<dbReference type="PROSITE" id="PS51257">
    <property type="entry name" value="PROKAR_LIPOPROTEIN"/>
    <property type="match status" value="1"/>
</dbReference>
<evidence type="ECO:0000256" key="2">
    <source>
        <dbReference type="ARBA" id="ARBA00022505"/>
    </source>
</evidence>
<reference evidence="6 7" key="1">
    <citation type="submission" date="2019-10" db="EMBL/GenBank/DDBJ databases">
        <title>Gracilibacillus salitolerans sp. nov., a moderate halophile isolated from a saline soil in northwest China.</title>
        <authorList>
            <person name="Gan L."/>
        </authorList>
    </citation>
    <scope>NUCLEOTIDE SEQUENCE [LARGE SCALE GENOMIC DNA]</scope>
    <source>
        <strain evidence="6 7">TP2-8</strain>
    </source>
</reference>
<dbReference type="GO" id="GO:0030973">
    <property type="term" value="F:molybdate ion binding"/>
    <property type="evidence" value="ECO:0007669"/>
    <property type="project" value="UniProtKB-ARBA"/>
</dbReference>
<gene>
    <name evidence="6" type="primary">modA</name>
    <name evidence="6" type="ORF">GH885_18830</name>
</gene>
<feature type="binding site" evidence="5">
    <location>
        <position position="33"/>
    </location>
    <ligand>
        <name>molybdate</name>
        <dbReference type="ChEBI" id="CHEBI:36264"/>
    </ligand>
</feature>
<dbReference type="InterPro" id="IPR005950">
    <property type="entry name" value="ModA"/>
</dbReference>
<comment type="similarity">
    <text evidence="1">Belongs to the bacterial solute-binding protein ModA family.</text>
</comment>
<feature type="binding site" evidence="5">
    <location>
        <position position="137"/>
    </location>
    <ligand>
        <name>molybdate</name>
        <dbReference type="ChEBI" id="CHEBI:36264"/>
    </ligand>
</feature>
<dbReference type="GO" id="GO:0046872">
    <property type="term" value="F:metal ion binding"/>
    <property type="evidence" value="ECO:0007669"/>
    <property type="project" value="UniProtKB-KW"/>
</dbReference>
<dbReference type="AlphaFoldDB" id="A0A6N7R584"/>
<dbReference type="PIRSF" id="PIRSF004846">
    <property type="entry name" value="ModA"/>
    <property type="match status" value="1"/>
</dbReference>
<accession>A0A6N7R584</accession>
<feature type="binding site" evidence="5">
    <location>
        <position position="61"/>
    </location>
    <ligand>
        <name>molybdate</name>
        <dbReference type="ChEBI" id="CHEBI:36264"/>
    </ligand>
</feature>
<dbReference type="SUPFAM" id="SSF53850">
    <property type="entry name" value="Periplasmic binding protein-like II"/>
    <property type="match status" value="1"/>
</dbReference>
<dbReference type="EMBL" id="WJEE01000062">
    <property type="protein sequence ID" value="MRI68365.1"/>
    <property type="molecule type" value="Genomic_DNA"/>
</dbReference>
<dbReference type="PANTHER" id="PTHR30632">
    <property type="entry name" value="MOLYBDATE-BINDING PERIPLASMIC PROTEIN"/>
    <property type="match status" value="1"/>
</dbReference>
<keyword evidence="2 5" id="KW-0500">Molybdenum</keyword>
<dbReference type="FunFam" id="3.40.190.10:FF:000035">
    <property type="entry name" value="Molybdate ABC transporter substrate-binding protein"/>
    <property type="match status" value="1"/>
</dbReference>
<dbReference type="InterPro" id="IPR050682">
    <property type="entry name" value="ModA/WtpA"/>
</dbReference>
<dbReference type="Gene3D" id="3.40.190.10">
    <property type="entry name" value="Periplasmic binding protein-like II"/>
    <property type="match status" value="2"/>
</dbReference>
<evidence type="ECO:0000256" key="3">
    <source>
        <dbReference type="ARBA" id="ARBA00022723"/>
    </source>
</evidence>